<evidence type="ECO:0000256" key="2">
    <source>
        <dbReference type="ARBA" id="ARBA00009565"/>
    </source>
</evidence>
<feature type="transmembrane region" description="Helical" evidence="7">
    <location>
        <begin position="146"/>
        <end position="169"/>
    </location>
</feature>
<dbReference type="FunCoup" id="A0A3Q3FEF9">
    <property type="interactions" value="224"/>
</dbReference>
<dbReference type="PANTHER" id="PTHR23320">
    <property type="entry name" value="MEMBRANE-SPANNING 4-DOMAINS SUBFAMILY A MS4A -RELATED"/>
    <property type="match status" value="1"/>
</dbReference>
<proteinExistence type="inferred from homology"/>
<dbReference type="Pfam" id="PF04103">
    <property type="entry name" value="CD20"/>
    <property type="match status" value="1"/>
</dbReference>
<evidence type="ECO:0000256" key="5">
    <source>
        <dbReference type="ARBA" id="ARBA00023136"/>
    </source>
</evidence>
<dbReference type="Proteomes" id="UP000261660">
    <property type="component" value="Unplaced"/>
</dbReference>
<evidence type="ECO:0000256" key="1">
    <source>
        <dbReference type="ARBA" id="ARBA00004141"/>
    </source>
</evidence>
<reference evidence="8" key="2">
    <citation type="submission" date="2025-09" db="UniProtKB">
        <authorList>
            <consortium name="Ensembl"/>
        </authorList>
    </citation>
    <scope>IDENTIFICATION</scope>
</reference>
<keyword evidence="9" id="KW-1185">Reference proteome</keyword>
<evidence type="ECO:0000256" key="6">
    <source>
        <dbReference type="SAM" id="MobiDB-lite"/>
    </source>
</evidence>
<name>A0A3Q3FEF9_9LABR</name>
<accession>A0A3Q3FEF9</accession>
<comment type="similarity">
    <text evidence="2">Belongs to the MS4A family.</text>
</comment>
<evidence type="ECO:0000313" key="9">
    <source>
        <dbReference type="Proteomes" id="UP000261660"/>
    </source>
</evidence>
<protein>
    <submittedName>
        <fullName evidence="8">Uncharacterized protein</fullName>
    </submittedName>
</protein>
<dbReference type="AlphaFoldDB" id="A0A3Q3FEF9"/>
<dbReference type="InterPro" id="IPR007237">
    <property type="entry name" value="CD20-like"/>
</dbReference>
<evidence type="ECO:0000256" key="4">
    <source>
        <dbReference type="ARBA" id="ARBA00022989"/>
    </source>
</evidence>
<reference evidence="8" key="1">
    <citation type="submission" date="2025-08" db="UniProtKB">
        <authorList>
            <consortium name="Ensembl"/>
        </authorList>
    </citation>
    <scope>IDENTIFICATION</scope>
</reference>
<sequence>MTSSVSASAGGVLVVTQVYPPNSQHQGQQVCEGMQTFSRAHPLAVGTVQIIIGAMVFLFGVAMVATQPFFLAVYSGFFVWGAAFYITAGSLTVAAGKSFNRCLVNTTLGFNVVASVASGTAIILYTMDATIWFCYDCPYLNQMHGISGVLAVFHLLEFIVSITVSAFACKATCNCGRQQQPFYIIPGNASTAPQAVPTFEAASASVTPPPPRVSCPLPEGGATELSDSSKHNRNQVQLGGGGG</sequence>
<dbReference type="GO" id="GO:0016020">
    <property type="term" value="C:membrane"/>
    <property type="evidence" value="ECO:0007669"/>
    <property type="project" value="UniProtKB-SubCell"/>
</dbReference>
<keyword evidence="5 7" id="KW-0472">Membrane</keyword>
<evidence type="ECO:0000256" key="7">
    <source>
        <dbReference type="SAM" id="Phobius"/>
    </source>
</evidence>
<dbReference type="InterPro" id="IPR030417">
    <property type="entry name" value="MS4A"/>
</dbReference>
<keyword evidence="4 7" id="KW-1133">Transmembrane helix</keyword>
<dbReference type="InParanoid" id="A0A3Q3FEF9"/>
<evidence type="ECO:0000313" key="8">
    <source>
        <dbReference type="Ensembl" id="ENSLBEP00000018541.1"/>
    </source>
</evidence>
<feature type="transmembrane region" description="Helical" evidence="7">
    <location>
        <begin position="43"/>
        <end position="65"/>
    </location>
</feature>
<keyword evidence="3 7" id="KW-0812">Transmembrane</keyword>
<dbReference type="Ensembl" id="ENSLBET00000019567.1">
    <property type="protein sequence ID" value="ENSLBEP00000018541.1"/>
    <property type="gene ID" value="ENSLBEG00000014306.1"/>
</dbReference>
<feature type="region of interest" description="Disordered" evidence="6">
    <location>
        <begin position="200"/>
        <end position="243"/>
    </location>
</feature>
<evidence type="ECO:0000256" key="3">
    <source>
        <dbReference type="ARBA" id="ARBA00022692"/>
    </source>
</evidence>
<feature type="transmembrane region" description="Helical" evidence="7">
    <location>
        <begin position="71"/>
        <end position="96"/>
    </location>
</feature>
<feature type="transmembrane region" description="Helical" evidence="7">
    <location>
        <begin position="108"/>
        <end position="126"/>
    </location>
</feature>
<organism evidence="8 9">
    <name type="scientific">Labrus bergylta</name>
    <name type="common">ballan wrasse</name>
    <dbReference type="NCBI Taxonomy" id="56723"/>
    <lineage>
        <taxon>Eukaryota</taxon>
        <taxon>Metazoa</taxon>
        <taxon>Chordata</taxon>
        <taxon>Craniata</taxon>
        <taxon>Vertebrata</taxon>
        <taxon>Euteleostomi</taxon>
        <taxon>Actinopterygii</taxon>
        <taxon>Neopterygii</taxon>
        <taxon>Teleostei</taxon>
        <taxon>Neoteleostei</taxon>
        <taxon>Acanthomorphata</taxon>
        <taxon>Eupercaria</taxon>
        <taxon>Labriformes</taxon>
        <taxon>Labridae</taxon>
        <taxon>Labrus</taxon>
    </lineage>
</organism>
<dbReference type="PANTHER" id="PTHR23320:SF128">
    <property type="entry name" value="MEMBRANE-SPANNING 4-DOMAINS SUBFAMILY A MEMBER 4A"/>
    <property type="match status" value="1"/>
</dbReference>
<dbReference type="GeneTree" id="ENSGT00940000163727"/>
<comment type="subcellular location">
    <subcellularLocation>
        <location evidence="1">Membrane</location>
        <topology evidence="1">Multi-pass membrane protein</topology>
    </subcellularLocation>
</comment>